<name>A0A1P8Q4G5_9LACO</name>
<dbReference type="KEGG" id="lalw:BTM29_09260"/>
<dbReference type="Proteomes" id="UP000187499">
    <property type="component" value="Chromosome"/>
</dbReference>
<reference evidence="2" key="1">
    <citation type="submission" date="2016-12" db="EMBL/GenBank/DDBJ databases">
        <authorList>
            <person name="Jung M.Y."/>
            <person name="Lee S.H."/>
        </authorList>
    </citation>
    <scope>NUCLEOTIDE SEQUENCE [LARGE SCALE GENOMIC DNA]</scope>
    <source>
        <strain evidence="2">WiKim39</strain>
    </source>
</reference>
<sequence>MSKITIELNDNGNIRNFIKNEYKKEGWIIVDDNPAFNYENKFDWTIRNSDNKLVHIATGMTPEEEANSVSAATLKQVGETAAQVASLATAFGAYMKATASNDATISNTEEGTK</sequence>
<keyword evidence="2" id="KW-1185">Reference proteome</keyword>
<proteinExistence type="predicted"/>
<evidence type="ECO:0000313" key="2">
    <source>
        <dbReference type="Proteomes" id="UP000187499"/>
    </source>
</evidence>
<protein>
    <submittedName>
        <fullName evidence="1">Uncharacterized protein</fullName>
    </submittedName>
</protein>
<dbReference type="OrthoDB" id="2328965at2"/>
<dbReference type="AlphaFoldDB" id="A0A1P8Q4G5"/>
<evidence type="ECO:0000313" key="1">
    <source>
        <dbReference type="EMBL" id="APX72727.1"/>
    </source>
</evidence>
<dbReference type="STRING" id="1847728.BTM29_09260"/>
<dbReference type="RefSeq" id="WP_076616523.1">
    <property type="nucleotide sequence ID" value="NZ_CP019323.1"/>
</dbReference>
<accession>A0A1P8Q4G5</accession>
<gene>
    <name evidence="1" type="ORF">BTM29_09260</name>
</gene>
<organism evidence="1 2">
    <name type="scientific">Companilactobacillus allii</name>
    <dbReference type="NCBI Taxonomy" id="1847728"/>
    <lineage>
        <taxon>Bacteria</taxon>
        <taxon>Bacillati</taxon>
        <taxon>Bacillota</taxon>
        <taxon>Bacilli</taxon>
        <taxon>Lactobacillales</taxon>
        <taxon>Lactobacillaceae</taxon>
        <taxon>Companilactobacillus</taxon>
    </lineage>
</organism>
<dbReference type="EMBL" id="CP019323">
    <property type="protein sequence ID" value="APX72727.1"/>
    <property type="molecule type" value="Genomic_DNA"/>
</dbReference>